<organism evidence="9 10">
    <name type="scientific">Pseudomyxococcus hansupus</name>
    <dbReference type="NCBI Taxonomy" id="1297742"/>
    <lineage>
        <taxon>Bacteria</taxon>
        <taxon>Pseudomonadati</taxon>
        <taxon>Myxococcota</taxon>
        <taxon>Myxococcia</taxon>
        <taxon>Myxococcales</taxon>
        <taxon>Cystobacterineae</taxon>
        <taxon>Myxococcaceae</taxon>
        <taxon>Pseudomyxococcus</taxon>
    </lineage>
</organism>
<dbReference type="PANTHER" id="PTHR30024:SF47">
    <property type="entry name" value="TAURINE-BINDING PERIPLASMIC PROTEIN"/>
    <property type="match status" value="1"/>
</dbReference>
<dbReference type="AlphaFoldDB" id="A0A0H4XNW8"/>
<evidence type="ECO:0000256" key="7">
    <source>
        <dbReference type="ARBA" id="ARBA00022729"/>
    </source>
</evidence>
<evidence type="ECO:0000256" key="6">
    <source>
        <dbReference type="ARBA" id="ARBA00022519"/>
    </source>
</evidence>
<keyword evidence="5" id="KW-1003">Cell membrane</keyword>
<dbReference type="CDD" id="cd13553">
    <property type="entry name" value="PBP2_NrtA_CpmA_like"/>
    <property type="match status" value="1"/>
</dbReference>
<dbReference type="Proteomes" id="UP000009026">
    <property type="component" value="Chromosome"/>
</dbReference>
<evidence type="ECO:0000256" key="2">
    <source>
        <dbReference type="ARBA" id="ARBA00004418"/>
    </source>
</evidence>
<dbReference type="RefSeq" id="WP_002637799.1">
    <property type="nucleotide sequence ID" value="NZ_CP012109.1"/>
</dbReference>
<keyword evidence="4" id="KW-0813">Transport</keyword>
<dbReference type="InterPro" id="IPR044527">
    <property type="entry name" value="NrtA/CpmA_ABC-bd_dom"/>
</dbReference>
<evidence type="ECO:0000256" key="1">
    <source>
        <dbReference type="ARBA" id="ARBA00004308"/>
    </source>
</evidence>
<dbReference type="PATRIC" id="fig|1297742.4.peg.7082"/>
<dbReference type="PROSITE" id="PS51257">
    <property type="entry name" value="PROKAR_LIPOPROTEIN"/>
    <property type="match status" value="1"/>
</dbReference>
<comment type="similarity">
    <text evidence="3">Belongs to the bacterial solute-binding protein SsuA/TauA family.</text>
</comment>
<dbReference type="STRING" id="1297742.A176_006984"/>
<dbReference type="Gene3D" id="3.40.190.10">
    <property type="entry name" value="Periplasmic binding protein-like II"/>
    <property type="match status" value="2"/>
</dbReference>
<dbReference type="Pfam" id="PF13379">
    <property type="entry name" value="NMT1_2"/>
    <property type="match status" value="1"/>
</dbReference>
<name>A0A0H4XNW8_9BACT</name>
<dbReference type="OrthoDB" id="9815602at2"/>
<dbReference type="EMBL" id="CP012109">
    <property type="protein sequence ID" value="AKQ70072.1"/>
    <property type="molecule type" value="Genomic_DNA"/>
</dbReference>
<proteinExistence type="inferred from homology"/>
<keyword evidence="6" id="KW-0997">Cell inner membrane</keyword>
<evidence type="ECO:0000256" key="5">
    <source>
        <dbReference type="ARBA" id="ARBA00022475"/>
    </source>
</evidence>
<gene>
    <name evidence="9" type="ORF">A176_006984</name>
</gene>
<evidence type="ECO:0000256" key="3">
    <source>
        <dbReference type="ARBA" id="ARBA00010742"/>
    </source>
</evidence>
<evidence type="ECO:0000256" key="4">
    <source>
        <dbReference type="ARBA" id="ARBA00022448"/>
    </source>
</evidence>
<accession>A0A0H4XNW8</accession>
<dbReference type="SUPFAM" id="SSF53850">
    <property type="entry name" value="Periplasmic binding protein-like II"/>
    <property type="match status" value="1"/>
</dbReference>
<evidence type="ECO:0000313" key="9">
    <source>
        <dbReference type="EMBL" id="AKQ70072.1"/>
    </source>
</evidence>
<keyword evidence="7" id="KW-0732">Signal</keyword>
<dbReference type="PANTHER" id="PTHR30024">
    <property type="entry name" value="ALIPHATIC SULFONATES-BINDING PROTEIN-RELATED"/>
    <property type="match status" value="1"/>
</dbReference>
<keyword evidence="10" id="KW-1185">Reference proteome</keyword>
<sequence>MRAFRSLPPWVVIAAVAGLSVLGAGCKREPESRGPNAPLRLGFFPNITHAQALVGNAEGTFTSQPGVGPLTVMQFNAGPAAMEALVAGSLDVSYVGSGPAINTFLKAGRELRIIAGAVNNGAVLVVRTVKTPAELKGKKLASPQLGNTQDIALRYWLNQHGLSTHLDGTGDVQLFPLSNPDILGQFLRGGIEGAWVPEPWGARLVAEGHGRILVDERDLWPDRRFPTTVLVTTRKVLETQRPRVVALLRAHVRLTERWKDDPAGFTTAANAAFGQLTKKPLPPAILQQAFSRLEPSLDPVPRALVTAAEHAKSLGFITDANIDGLVDLSLLDEARATAALPGGGRWDTAGVTLDVPPGEDARP</sequence>
<evidence type="ECO:0000313" key="10">
    <source>
        <dbReference type="Proteomes" id="UP000009026"/>
    </source>
</evidence>
<keyword evidence="8" id="KW-0472">Membrane</keyword>
<dbReference type="GO" id="GO:0042597">
    <property type="term" value="C:periplasmic space"/>
    <property type="evidence" value="ECO:0007669"/>
    <property type="project" value="UniProtKB-SubCell"/>
</dbReference>
<dbReference type="KEGG" id="mym:A176_006984"/>
<comment type="subcellular location">
    <subcellularLocation>
        <location evidence="1">Endomembrane system</location>
    </subcellularLocation>
    <subcellularLocation>
        <location evidence="2">Periplasm</location>
    </subcellularLocation>
</comment>
<evidence type="ECO:0000256" key="8">
    <source>
        <dbReference type="ARBA" id="ARBA00023136"/>
    </source>
</evidence>
<reference evidence="9 10" key="1">
    <citation type="journal article" date="2016" name="PLoS ONE">
        <title>Complete Genome Sequence and Comparative Genomics of a Novel Myxobacterium Myxococcus hansupus.</title>
        <authorList>
            <person name="Sharma G."/>
            <person name="Narwani T."/>
            <person name="Subramanian S."/>
        </authorList>
    </citation>
    <scope>NUCLEOTIDE SEQUENCE [LARGE SCALE GENOMIC DNA]</scope>
    <source>
        <strain evidence="10">mixupus</strain>
    </source>
</reference>
<protein>
    <submittedName>
        <fullName evidence="9">ABC-type putative sulfate transporter, periplasmic binding protein</fullName>
    </submittedName>
</protein>
<dbReference type="eggNOG" id="COG0715">
    <property type="taxonomic scope" value="Bacteria"/>
</dbReference>
<dbReference type="GO" id="GO:0012505">
    <property type="term" value="C:endomembrane system"/>
    <property type="evidence" value="ECO:0007669"/>
    <property type="project" value="UniProtKB-SubCell"/>
</dbReference>